<feature type="region of interest" description="Disordered" evidence="1">
    <location>
        <begin position="76"/>
        <end position="121"/>
    </location>
</feature>
<feature type="compositionally biased region" description="Basic residues" evidence="1">
    <location>
        <begin position="108"/>
        <end position="121"/>
    </location>
</feature>
<evidence type="ECO:0000313" key="2">
    <source>
        <dbReference type="EMBL" id="BCB90763.1"/>
    </source>
</evidence>
<evidence type="ECO:0000256" key="1">
    <source>
        <dbReference type="SAM" id="MobiDB-lite"/>
    </source>
</evidence>
<dbReference type="AlphaFoldDB" id="A0A6F8YXN3"/>
<dbReference type="EMBL" id="AP022871">
    <property type="protein sequence ID" value="BCB90763.1"/>
    <property type="molecule type" value="Genomic_DNA"/>
</dbReference>
<gene>
    <name evidence="2" type="ORF">Psuf_080760</name>
</gene>
<name>A0A6F8YXN3_9ACTN</name>
<dbReference type="Proteomes" id="UP000503011">
    <property type="component" value="Chromosome"/>
</dbReference>
<protein>
    <submittedName>
        <fullName evidence="2">Uncharacterized protein</fullName>
    </submittedName>
</protein>
<reference evidence="2 3" key="1">
    <citation type="submission" date="2020-03" db="EMBL/GenBank/DDBJ databases">
        <title>Whole genome shotgun sequence of Phytohabitans suffuscus NBRC 105367.</title>
        <authorList>
            <person name="Komaki H."/>
            <person name="Tamura T."/>
        </authorList>
    </citation>
    <scope>NUCLEOTIDE SEQUENCE [LARGE SCALE GENOMIC DNA]</scope>
    <source>
        <strain evidence="2 3">NBRC 105367</strain>
    </source>
</reference>
<evidence type="ECO:0000313" key="3">
    <source>
        <dbReference type="Proteomes" id="UP000503011"/>
    </source>
</evidence>
<organism evidence="2 3">
    <name type="scientific">Phytohabitans suffuscus</name>
    <dbReference type="NCBI Taxonomy" id="624315"/>
    <lineage>
        <taxon>Bacteria</taxon>
        <taxon>Bacillati</taxon>
        <taxon>Actinomycetota</taxon>
        <taxon>Actinomycetes</taxon>
        <taxon>Micromonosporales</taxon>
        <taxon>Micromonosporaceae</taxon>
    </lineage>
</organism>
<keyword evidence="3" id="KW-1185">Reference proteome</keyword>
<reference evidence="2 3" key="2">
    <citation type="submission" date="2020-03" db="EMBL/GenBank/DDBJ databases">
        <authorList>
            <person name="Ichikawa N."/>
            <person name="Kimura A."/>
            <person name="Kitahashi Y."/>
            <person name="Uohara A."/>
        </authorList>
    </citation>
    <scope>NUCLEOTIDE SEQUENCE [LARGE SCALE GENOMIC DNA]</scope>
    <source>
        <strain evidence="2 3">NBRC 105367</strain>
    </source>
</reference>
<sequence length="121" mass="12771">MPPDHHDLSHPRTNLVHRKMYPAGAWQTPEPGPRARVQPRSFDVRGQPGGKMVMPARRRFAGPALAVLLAALAGCGAGTETPAPDTSPPQETATVDTAPPPASPRCGAARRSRRRPAAAST</sequence>
<feature type="region of interest" description="Disordered" evidence="1">
    <location>
        <begin position="21"/>
        <end position="50"/>
    </location>
</feature>
<accession>A0A6F8YXN3</accession>
<proteinExistence type="predicted"/>
<dbReference type="KEGG" id="psuu:Psuf_080760"/>